<accession>A0A4Y2SB48</accession>
<organism evidence="1 2">
    <name type="scientific">Araneus ventricosus</name>
    <name type="common">Orbweaver spider</name>
    <name type="synonym">Epeira ventricosa</name>
    <dbReference type="NCBI Taxonomy" id="182803"/>
    <lineage>
        <taxon>Eukaryota</taxon>
        <taxon>Metazoa</taxon>
        <taxon>Ecdysozoa</taxon>
        <taxon>Arthropoda</taxon>
        <taxon>Chelicerata</taxon>
        <taxon>Arachnida</taxon>
        <taxon>Araneae</taxon>
        <taxon>Araneomorphae</taxon>
        <taxon>Entelegynae</taxon>
        <taxon>Araneoidea</taxon>
        <taxon>Araneidae</taxon>
        <taxon>Araneus</taxon>
    </lineage>
</organism>
<keyword evidence="2" id="KW-1185">Reference proteome</keyword>
<sequence>MKKHEHFGGLTYSRGVSDSALARKTKGIIAVKHICDGILNFCGVDLNSSDQHLGISDSGIQQDNDNGLVESLYSFPTIFQLEFNEQRRSWKLKDQLPYGQRGRYSWYQKN</sequence>
<dbReference type="OrthoDB" id="6753017at2759"/>
<comment type="caution">
    <text evidence="1">The sequence shown here is derived from an EMBL/GenBank/DDBJ whole genome shotgun (WGS) entry which is preliminary data.</text>
</comment>
<evidence type="ECO:0000313" key="1">
    <source>
        <dbReference type="EMBL" id="GBN85063.1"/>
    </source>
</evidence>
<dbReference type="Proteomes" id="UP000499080">
    <property type="component" value="Unassembled WGS sequence"/>
</dbReference>
<dbReference type="EMBL" id="BGPR01020602">
    <property type="protein sequence ID" value="GBN85063.1"/>
    <property type="molecule type" value="Genomic_DNA"/>
</dbReference>
<gene>
    <name evidence="1" type="ORF">AVEN_236268_1</name>
</gene>
<evidence type="ECO:0000313" key="2">
    <source>
        <dbReference type="Proteomes" id="UP000499080"/>
    </source>
</evidence>
<reference evidence="1 2" key="1">
    <citation type="journal article" date="2019" name="Sci. Rep.">
        <title>Orb-weaving spider Araneus ventricosus genome elucidates the spidroin gene catalogue.</title>
        <authorList>
            <person name="Kono N."/>
            <person name="Nakamura H."/>
            <person name="Ohtoshi R."/>
            <person name="Moran D.A.P."/>
            <person name="Shinohara A."/>
            <person name="Yoshida Y."/>
            <person name="Fujiwara M."/>
            <person name="Mori M."/>
            <person name="Tomita M."/>
            <person name="Arakawa K."/>
        </authorList>
    </citation>
    <scope>NUCLEOTIDE SEQUENCE [LARGE SCALE GENOMIC DNA]</scope>
</reference>
<name>A0A4Y2SB48_ARAVE</name>
<dbReference type="AlphaFoldDB" id="A0A4Y2SB48"/>
<proteinExistence type="predicted"/>
<protein>
    <submittedName>
        <fullName evidence="1">Uncharacterized protein</fullName>
    </submittedName>
</protein>